<keyword evidence="2" id="KW-1133">Transmembrane helix</keyword>
<name>A0A8H3FDT1_9LECA</name>
<reference evidence="3" key="1">
    <citation type="submission" date="2021-03" db="EMBL/GenBank/DDBJ databases">
        <authorList>
            <person name="Tagirdzhanova G."/>
        </authorList>
    </citation>
    <scope>NUCLEOTIDE SEQUENCE</scope>
</reference>
<evidence type="ECO:0000313" key="3">
    <source>
        <dbReference type="EMBL" id="CAF9921780.1"/>
    </source>
</evidence>
<dbReference type="Pfam" id="PF11807">
    <property type="entry name" value="UstYa"/>
    <property type="match status" value="1"/>
</dbReference>
<dbReference type="PANTHER" id="PTHR33365:SF6">
    <property type="entry name" value="OXIDASE USTYA"/>
    <property type="match status" value="1"/>
</dbReference>
<comment type="similarity">
    <text evidence="1">Belongs to the ustYa family.</text>
</comment>
<evidence type="ECO:0000256" key="2">
    <source>
        <dbReference type="SAM" id="Phobius"/>
    </source>
</evidence>
<dbReference type="Proteomes" id="UP000664169">
    <property type="component" value="Unassembled WGS sequence"/>
</dbReference>
<accession>A0A8H3FDT1</accession>
<dbReference type="AlphaFoldDB" id="A0A8H3FDT1"/>
<gene>
    <name evidence="3" type="ORF">GOMPHAMPRED_002397</name>
</gene>
<dbReference type="PANTHER" id="PTHR33365">
    <property type="entry name" value="YALI0B05434P"/>
    <property type="match status" value="1"/>
</dbReference>
<protein>
    <submittedName>
        <fullName evidence="3">Uncharacterized protein</fullName>
    </submittedName>
</protein>
<sequence>MYEPLKQETDIDTEHVSIPTTWNGKGRSNKQRSVVVALSISLITALMFNLALVLRMRGMDIKDKPSPYVGLVQNIPTAIPHDNRPIDDPFWDEDPVLDTFSGWIALDSEYIREHNLLSSMRWPWDQNKHIYVLHAYHSLHCVKVLRTHVMELTAGKETTWAVEHVGHCLHVLREDVMCNADDTPRYTGSLHTQKNFAANRVSSGTGQVKMCKDFNKLHAFGVEHSACYQRNFSHEEPLLDRYKHCPDGSQPWLKLDGTEEGIKS</sequence>
<keyword evidence="4" id="KW-1185">Reference proteome</keyword>
<keyword evidence="2" id="KW-0812">Transmembrane</keyword>
<evidence type="ECO:0000256" key="1">
    <source>
        <dbReference type="ARBA" id="ARBA00035112"/>
    </source>
</evidence>
<feature type="transmembrane region" description="Helical" evidence="2">
    <location>
        <begin position="34"/>
        <end position="54"/>
    </location>
</feature>
<dbReference type="GO" id="GO:0043386">
    <property type="term" value="P:mycotoxin biosynthetic process"/>
    <property type="evidence" value="ECO:0007669"/>
    <property type="project" value="InterPro"/>
</dbReference>
<organism evidence="3 4">
    <name type="scientific">Gomphillus americanus</name>
    <dbReference type="NCBI Taxonomy" id="1940652"/>
    <lineage>
        <taxon>Eukaryota</taxon>
        <taxon>Fungi</taxon>
        <taxon>Dikarya</taxon>
        <taxon>Ascomycota</taxon>
        <taxon>Pezizomycotina</taxon>
        <taxon>Lecanoromycetes</taxon>
        <taxon>OSLEUM clade</taxon>
        <taxon>Ostropomycetidae</taxon>
        <taxon>Ostropales</taxon>
        <taxon>Graphidaceae</taxon>
        <taxon>Gomphilloideae</taxon>
        <taxon>Gomphillus</taxon>
    </lineage>
</organism>
<dbReference type="InterPro" id="IPR021765">
    <property type="entry name" value="UstYa-like"/>
</dbReference>
<keyword evidence="2" id="KW-0472">Membrane</keyword>
<evidence type="ECO:0000313" key="4">
    <source>
        <dbReference type="Proteomes" id="UP000664169"/>
    </source>
</evidence>
<comment type="caution">
    <text evidence="3">The sequence shown here is derived from an EMBL/GenBank/DDBJ whole genome shotgun (WGS) entry which is preliminary data.</text>
</comment>
<dbReference type="EMBL" id="CAJPDQ010000017">
    <property type="protein sequence ID" value="CAF9921780.1"/>
    <property type="molecule type" value="Genomic_DNA"/>
</dbReference>
<dbReference type="OrthoDB" id="3687641at2759"/>
<proteinExistence type="inferred from homology"/>